<dbReference type="OrthoDB" id="10257153at2759"/>
<feature type="compositionally biased region" description="Polar residues" evidence="2">
    <location>
        <begin position="203"/>
        <end position="212"/>
    </location>
</feature>
<dbReference type="InParanoid" id="A0A077ZVK6"/>
<dbReference type="PANTHER" id="PTHR21963:SF1">
    <property type="entry name" value="SPERM-ASSOCIATED ANTIGEN 17"/>
    <property type="match status" value="1"/>
</dbReference>
<dbReference type="PANTHER" id="PTHR21963">
    <property type="entry name" value="PF6"/>
    <property type="match status" value="1"/>
</dbReference>
<protein>
    <submittedName>
        <fullName evidence="3">Uncharacterized protein</fullName>
    </submittedName>
</protein>
<name>A0A077ZVK6_STYLE</name>
<feature type="region of interest" description="Disordered" evidence="2">
    <location>
        <begin position="193"/>
        <end position="212"/>
    </location>
</feature>
<dbReference type="InterPro" id="IPR026173">
    <property type="entry name" value="SPAG17"/>
</dbReference>
<dbReference type="GO" id="GO:1990716">
    <property type="term" value="C:axonemal central apparatus"/>
    <property type="evidence" value="ECO:0007669"/>
    <property type="project" value="TreeGrafter"/>
</dbReference>
<dbReference type="OMA" id="FYDIDYQ"/>
<feature type="compositionally biased region" description="Polar residues" evidence="2">
    <location>
        <begin position="348"/>
        <end position="357"/>
    </location>
</feature>
<feature type="region of interest" description="Disordered" evidence="2">
    <location>
        <begin position="484"/>
        <end position="505"/>
    </location>
</feature>
<accession>A0A077ZVK6</accession>
<evidence type="ECO:0000313" key="3">
    <source>
        <dbReference type="EMBL" id="CDW72466.1"/>
    </source>
</evidence>
<dbReference type="EMBL" id="CCKQ01001364">
    <property type="protein sequence ID" value="CDW72466.1"/>
    <property type="molecule type" value="Genomic_DNA"/>
</dbReference>
<feature type="compositionally biased region" description="Polar residues" evidence="2">
    <location>
        <begin position="495"/>
        <end position="505"/>
    </location>
</feature>
<feature type="compositionally biased region" description="Acidic residues" evidence="2">
    <location>
        <begin position="193"/>
        <end position="202"/>
    </location>
</feature>
<dbReference type="Proteomes" id="UP000039865">
    <property type="component" value="Unassembled WGS sequence"/>
</dbReference>
<reference evidence="3 4" key="1">
    <citation type="submission" date="2014-06" db="EMBL/GenBank/DDBJ databases">
        <authorList>
            <person name="Swart Estienne"/>
        </authorList>
    </citation>
    <scope>NUCLEOTIDE SEQUENCE [LARGE SCALE GENOMIC DNA]</scope>
    <source>
        <strain evidence="3 4">130c</strain>
    </source>
</reference>
<feature type="region of interest" description="Disordered" evidence="2">
    <location>
        <begin position="348"/>
        <end position="369"/>
    </location>
</feature>
<evidence type="ECO:0000256" key="2">
    <source>
        <dbReference type="SAM" id="MobiDB-lite"/>
    </source>
</evidence>
<organism evidence="3 4">
    <name type="scientific">Stylonychia lemnae</name>
    <name type="common">Ciliate</name>
    <dbReference type="NCBI Taxonomy" id="5949"/>
    <lineage>
        <taxon>Eukaryota</taxon>
        <taxon>Sar</taxon>
        <taxon>Alveolata</taxon>
        <taxon>Ciliophora</taxon>
        <taxon>Intramacronucleata</taxon>
        <taxon>Spirotrichea</taxon>
        <taxon>Stichotrichia</taxon>
        <taxon>Sporadotrichida</taxon>
        <taxon>Oxytrichidae</taxon>
        <taxon>Stylonychinae</taxon>
        <taxon>Stylonychia</taxon>
    </lineage>
</organism>
<proteinExistence type="predicted"/>
<dbReference type="GO" id="GO:1904158">
    <property type="term" value="P:axonemal central apparatus assembly"/>
    <property type="evidence" value="ECO:0007669"/>
    <property type="project" value="TreeGrafter"/>
</dbReference>
<evidence type="ECO:0000313" key="4">
    <source>
        <dbReference type="Proteomes" id="UP000039865"/>
    </source>
</evidence>
<gene>
    <name evidence="3" type="primary">Contig5580.g5977</name>
    <name evidence="3" type="ORF">STYLEM_1426</name>
</gene>
<keyword evidence="1" id="KW-0175">Coiled coil</keyword>
<feature type="compositionally biased region" description="Basic and acidic residues" evidence="2">
    <location>
        <begin position="358"/>
        <end position="369"/>
    </location>
</feature>
<sequence>MPPKPAPGKKGKDDLEDYTDVHTLPPVNTVNSTILLRTLFSTQTRDKLQKALIEKLPLDQKIKLITREELIAYAKTRQIIVEPNVLATLPPDDPRVKMTEAEQLAKAACDKVFELSVAARRAKKERIQKLEEEAKLQQQTVDVKALEQDLEQLDQIYNFIDYPINKAEALAMAKYNFTINCVIDVKQVMKEAETEEEEEELSTQEQKPQNIADSSDYDMHVKFTERLNQLIEARAASARNSPLRFLYISEFDFINVPQVTTRTNESGEEVEDKKEPEIQLVHQLSIKLEYYGILLSKYQKFRERVPLIPLMPDKEALTMIEHLKEQQEEYQIWLQESEHQLNLNQSQKSLNEGNQDDSTMKEQRKQDLEAEKQLRAQEEEDRKRKIQELRQNLKVSLDDVRPQNFFNNNIYKRDFVSNKESQNCISAIMSAMVSQIANGETQLQTNLTQEDENDGSTEAETIDDLFDNFKTELEYDLKIVKRPQTNMTDRRDNDTASLSNYRQRKQGTQAFASQNTIIGDVEYHEESDKSKQPLFKLPKQVSYNEEEKAEDICIREKKLYNNLVLPGLNRHLMPQVPSKSERIRKAEMPQLYPFSTLPVEDAERALILRTFQEMMKANQIDEGQSFENKHTKYKAFERSFEQHMHPEILRQVLAEALLKEPDISSMYYPRSDKLLLALYNKIKNTSGNTDEPDNQRNWRAAYRVMPDFENWVKFFSEDLVVPISQNAKDSTANLKYQIDEEMIPDQMLDVDDQRIQNIQENSQLYYPKDGSTMKVDTFTASGHTNKKSVVFKDNLSFGLRQSKPEEPVQEEEEKEYGLYTIKRQGGVEFWMNFENDTKLLVEAVKYERNPQKLIRIDPPKPTAEEIAAREEAIKQAQAAAAKNKGKGAPPPVIEEYKEPEPTWEPEPLDFLDSQFTSEFLHSEDPFAQITITLQNGLLVKFLCNGDIVQQTEDQIFNQSIEEKDRVIIAKSGVVVRHFRNRDAEVLFPNGETAFFSKKEMMWTLTNNKGRRVAKKAGISWDIDPIPCATETDAVSNARMMIREDKVMTIQFADGSLYCQHSDGTLMKTDKEGKEIRIEKEGFAPVIARRDANKDLTEMRVLNEGASRMEMFNSLDRIVKGYLMETHLPDGTIVETFHDTNVFSQSIVVRHLLKRPDYSVISVDSQGNVDIMSSNARSAYNEANGKRAMGQDFDYLKAFYSRLGSFNYFGAYHANLFTNNWMNKPSLFTVDETYQFQYVIDGDFGIYKLQNPYLGYEQLPPEIESYTHRSNQMKTDNGYELEDVGGYRNPLTKYFLLPRLFVINEDGSGHELLTKEQLEYYFRIAKHRIEAIKQRKTVMVGNTIAKTHYFVTKVKNLQDFEIENQQLKNLNFPKNAQYALLHNKPKPTQIQDGSRFTDRRQAPSQFIFRQIFEFQEFEAFKQEAFYDDFDRFRQWRMSQVRYDSEFGITHVPLKDQVLDHHKIEDDEYHSRRISQKIMKERRNKRAKFEPDNFKRDFINSTSHDEEFNQFFRRGNSMLDRDFSEGPYNRNNNNVDQSQSYNHQQYNQHHMLQESVNQEKIRNIKKKQEINIQNQLQDIRRMINTPTFMPSYFQSKEGQQFTKVNQQLIQISKCRTIHRSRLLKNQQ</sequence>
<evidence type="ECO:0000256" key="1">
    <source>
        <dbReference type="SAM" id="Coils"/>
    </source>
</evidence>
<feature type="coiled-coil region" evidence="1">
    <location>
        <begin position="119"/>
        <end position="156"/>
    </location>
</feature>
<keyword evidence="4" id="KW-1185">Reference proteome</keyword>